<gene>
    <name evidence="1" type="ORF">EUBSIR_01018</name>
</gene>
<evidence type="ECO:0000313" key="1">
    <source>
        <dbReference type="EMBL" id="EDS01201.1"/>
    </source>
</evidence>
<comment type="caution">
    <text evidence="1">The sequence shown here is derived from an EMBL/GenBank/DDBJ whole genome shotgun (WGS) entry which is preliminary data.</text>
</comment>
<protein>
    <submittedName>
        <fullName evidence="1">Uncharacterized protein</fullName>
    </submittedName>
</protein>
<sequence length="46" mass="5412">MKTILRFLLFDLYSSKYIMIFYACQGKNTTAAPAKFSLQKRNFTQL</sequence>
<reference evidence="1" key="1">
    <citation type="submission" date="2007-10" db="EMBL/GenBank/DDBJ databases">
        <authorList>
            <person name="Fulton L."/>
            <person name="Clifton S."/>
            <person name="Fulton B."/>
            <person name="Xu J."/>
            <person name="Minx P."/>
            <person name="Pepin K.H."/>
            <person name="Johnson M."/>
            <person name="Thiruvilangam P."/>
            <person name="Bhonagiri V."/>
            <person name="Nash W.E."/>
            <person name="Mardis E.R."/>
            <person name="Wilson R.K."/>
        </authorList>
    </citation>
    <scope>NUCLEOTIDE SEQUENCE [LARGE SCALE GENOMIC DNA]</scope>
    <source>
        <strain evidence="1">DSM 15702</strain>
    </source>
</reference>
<organism evidence="1 2">
    <name type="scientific">[Eubacterium] siraeum DSM 15702</name>
    <dbReference type="NCBI Taxonomy" id="428128"/>
    <lineage>
        <taxon>Bacteria</taxon>
        <taxon>Bacillati</taxon>
        <taxon>Bacillota</taxon>
        <taxon>Clostridia</taxon>
        <taxon>Eubacteriales</taxon>
        <taxon>Oscillospiraceae</taxon>
        <taxon>Oscillospiraceae incertae sedis</taxon>
    </lineage>
</organism>
<dbReference type="AlphaFoldDB" id="B0MMF7"/>
<keyword evidence="2" id="KW-1185">Reference proteome</keyword>
<name>B0MMF7_9FIRM</name>
<proteinExistence type="predicted"/>
<reference evidence="1" key="2">
    <citation type="submission" date="2014-06" db="EMBL/GenBank/DDBJ databases">
        <title>Draft genome sequence of Eubacterium siraeum (DSM 15702).</title>
        <authorList>
            <person name="Sudarsanam P."/>
            <person name="Ley R."/>
            <person name="Guruge J."/>
            <person name="Turnbaugh P.J."/>
            <person name="Mahowald M."/>
            <person name="Liep D."/>
            <person name="Gordon J."/>
        </authorList>
    </citation>
    <scope>NUCLEOTIDE SEQUENCE</scope>
    <source>
        <strain evidence="1">DSM 15702</strain>
    </source>
</reference>
<accession>B0MMF7</accession>
<evidence type="ECO:0000313" key="2">
    <source>
        <dbReference type="Proteomes" id="UP000005326"/>
    </source>
</evidence>
<dbReference type="EMBL" id="ABCA03000041">
    <property type="protein sequence ID" value="EDS01201.1"/>
    <property type="molecule type" value="Genomic_DNA"/>
</dbReference>
<dbReference type="Proteomes" id="UP000005326">
    <property type="component" value="Unassembled WGS sequence"/>
</dbReference>